<dbReference type="PANTHER" id="PTHR13068:SF236">
    <property type="entry name" value="OS02G0749800 PROTEIN"/>
    <property type="match status" value="1"/>
</dbReference>
<gene>
    <name evidence="4" type="ORF">GIB67_003954</name>
</gene>
<dbReference type="InterPro" id="IPR003690">
    <property type="entry name" value="MTERF"/>
</dbReference>
<dbReference type="Pfam" id="PF02536">
    <property type="entry name" value="mTERF"/>
    <property type="match status" value="1"/>
</dbReference>
<evidence type="ECO:0000313" key="4">
    <source>
        <dbReference type="EMBL" id="KAF6169586.1"/>
    </source>
</evidence>
<comment type="caution">
    <text evidence="4">The sequence shown here is derived from an EMBL/GenBank/DDBJ whole genome shotgun (WGS) entry which is preliminary data.</text>
</comment>
<proteinExistence type="inferred from homology"/>
<dbReference type="FunFam" id="1.25.70.10:FF:000001">
    <property type="entry name" value="Mitochondrial transcription termination factor-like"/>
    <property type="match status" value="1"/>
</dbReference>
<sequence>MISRCPSLLSRDLENQIIPSCHFIKTFVHSDKKLVTVLKGNPVLLLRNVEEVMSPNISMLQTYGIPKPNISILISCQPLTLMRKPVRLEVAILKANNLGFNPSSKGFIRSVGMLTQLSESTWEKKMVAYKNFGLSEGEFFLAFKLQPMFVMPSEKKIKKLMDFFVKKLGWSASVVSKYPNLMILSLERRIIPRCSVLQILFSKGILLKKDVNIPSELNKSWKAFLTKFVTKYQDEIPEVMDAQQGRIVFPGFHIESKDASQ</sequence>
<organism evidence="4 5">
    <name type="scientific">Kingdonia uniflora</name>
    <dbReference type="NCBI Taxonomy" id="39325"/>
    <lineage>
        <taxon>Eukaryota</taxon>
        <taxon>Viridiplantae</taxon>
        <taxon>Streptophyta</taxon>
        <taxon>Embryophyta</taxon>
        <taxon>Tracheophyta</taxon>
        <taxon>Spermatophyta</taxon>
        <taxon>Magnoliopsida</taxon>
        <taxon>Ranunculales</taxon>
        <taxon>Circaeasteraceae</taxon>
        <taxon>Kingdonia</taxon>
    </lineage>
</organism>
<dbReference type="Gene3D" id="1.25.70.10">
    <property type="entry name" value="Transcription termination factor 3, mitochondrial"/>
    <property type="match status" value="1"/>
</dbReference>
<keyword evidence="3" id="KW-0809">Transit peptide</keyword>
<dbReference type="InterPro" id="IPR038538">
    <property type="entry name" value="MTERF_sf"/>
</dbReference>
<keyword evidence="2" id="KW-0805">Transcription regulation</keyword>
<dbReference type="GO" id="GO:0006353">
    <property type="term" value="P:DNA-templated transcription termination"/>
    <property type="evidence" value="ECO:0007669"/>
    <property type="project" value="UniProtKB-KW"/>
</dbReference>
<dbReference type="OrthoDB" id="637682at2759"/>
<name>A0A7J7NQX8_9MAGN</name>
<dbReference type="Proteomes" id="UP000541444">
    <property type="component" value="Unassembled WGS sequence"/>
</dbReference>
<reference evidence="4 5" key="1">
    <citation type="journal article" date="2020" name="IScience">
        <title>Genome Sequencing of the Endangered Kingdonia uniflora (Circaeasteraceae, Ranunculales) Reveals Potential Mechanisms of Evolutionary Specialization.</title>
        <authorList>
            <person name="Sun Y."/>
            <person name="Deng T."/>
            <person name="Zhang A."/>
            <person name="Moore M.J."/>
            <person name="Landis J.B."/>
            <person name="Lin N."/>
            <person name="Zhang H."/>
            <person name="Zhang X."/>
            <person name="Huang J."/>
            <person name="Zhang X."/>
            <person name="Sun H."/>
            <person name="Wang H."/>
        </authorList>
    </citation>
    <scope>NUCLEOTIDE SEQUENCE [LARGE SCALE GENOMIC DNA]</scope>
    <source>
        <strain evidence="4">TB1705</strain>
        <tissue evidence="4">Leaf</tissue>
    </source>
</reference>
<protein>
    <submittedName>
        <fullName evidence="4">Uncharacterized protein</fullName>
    </submittedName>
</protein>
<evidence type="ECO:0000313" key="5">
    <source>
        <dbReference type="Proteomes" id="UP000541444"/>
    </source>
</evidence>
<dbReference type="SMART" id="SM00733">
    <property type="entry name" value="Mterf"/>
    <property type="match status" value="5"/>
</dbReference>
<dbReference type="AlphaFoldDB" id="A0A7J7NQX8"/>
<evidence type="ECO:0000256" key="3">
    <source>
        <dbReference type="ARBA" id="ARBA00022946"/>
    </source>
</evidence>
<keyword evidence="2" id="KW-0804">Transcription</keyword>
<accession>A0A7J7NQX8</accession>
<keyword evidence="2" id="KW-0806">Transcription termination</keyword>
<dbReference type="PANTHER" id="PTHR13068">
    <property type="entry name" value="CGI-12 PROTEIN-RELATED"/>
    <property type="match status" value="1"/>
</dbReference>
<dbReference type="GO" id="GO:0003676">
    <property type="term" value="F:nucleic acid binding"/>
    <property type="evidence" value="ECO:0007669"/>
    <property type="project" value="InterPro"/>
</dbReference>
<keyword evidence="5" id="KW-1185">Reference proteome</keyword>
<evidence type="ECO:0000256" key="2">
    <source>
        <dbReference type="ARBA" id="ARBA00022472"/>
    </source>
</evidence>
<comment type="similarity">
    <text evidence="1">Belongs to the mTERF family.</text>
</comment>
<dbReference type="EMBL" id="JACGCM010000630">
    <property type="protein sequence ID" value="KAF6169586.1"/>
    <property type="molecule type" value="Genomic_DNA"/>
</dbReference>
<evidence type="ECO:0000256" key="1">
    <source>
        <dbReference type="ARBA" id="ARBA00007692"/>
    </source>
</evidence>